<dbReference type="OrthoDB" id="1306280at2759"/>
<evidence type="ECO:0000313" key="4">
    <source>
        <dbReference type="Proteomes" id="UP000593576"/>
    </source>
</evidence>
<sequence length="263" mass="29786">MGFKVVCQRPYRRKGVLFLWRSLSKVLGGILDGLKLALDRGSKNVLIQSDSLLAINMIKDGVHENSNSALVRRIHTILKLLSVWSLHHISREDNKLADEIVKEELANLNLIDEEEDAFHEEATVVDQNYQFSLYEKLSLFCFIYGKLDHGESFCLFRTLIESSKIVFRLLDMERDTKGQISGEKKDIGRNNRGDMEKSELNGADGDNGPIDLVLTEKNDQLLSMEGKNQQRVVGDMTISSGNNIEGGLHDIMANYARRSSRMQ</sequence>
<gene>
    <name evidence="3" type="ORF">Goshw_026492</name>
</gene>
<feature type="domain" description="RNase H type-1" evidence="2">
    <location>
        <begin position="29"/>
        <end position="103"/>
    </location>
</feature>
<evidence type="ECO:0000256" key="1">
    <source>
        <dbReference type="SAM" id="MobiDB-lite"/>
    </source>
</evidence>
<organism evidence="3 4">
    <name type="scientific">Gossypium schwendimanii</name>
    <name type="common">Cotton</name>
    <dbReference type="NCBI Taxonomy" id="34291"/>
    <lineage>
        <taxon>Eukaryota</taxon>
        <taxon>Viridiplantae</taxon>
        <taxon>Streptophyta</taxon>
        <taxon>Embryophyta</taxon>
        <taxon>Tracheophyta</taxon>
        <taxon>Spermatophyta</taxon>
        <taxon>Magnoliopsida</taxon>
        <taxon>eudicotyledons</taxon>
        <taxon>Gunneridae</taxon>
        <taxon>Pentapetalae</taxon>
        <taxon>rosids</taxon>
        <taxon>malvids</taxon>
        <taxon>Malvales</taxon>
        <taxon>Malvaceae</taxon>
        <taxon>Malvoideae</taxon>
        <taxon>Gossypium</taxon>
    </lineage>
</organism>
<protein>
    <recommendedName>
        <fullName evidence="2">RNase H type-1 domain-containing protein</fullName>
    </recommendedName>
</protein>
<dbReference type="InterPro" id="IPR044730">
    <property type="entry name" value="RNase_H-like_dom_plant"/>
</dbReference>
<dbReference type="CDD" id="cd06222">
    <property type="entry name" value="RNase_H_like"/>
    <property type="match status" value="1"/>
</dbReference>
<accession>A0A7J9MKU1</accession>
<comment type="caution">
    <text evidence="3">The sequence shown here is derived from an EMBL/GenBank/DDBJ whole genome shotgun (WGS) entry which is preliminary data.</text>
</comment>
<feature type="region of interest" description="Disordered" evidence="1">
    <location>
        <begin position="181"/>
        <end position="209"/>
    </location>
</feature>
<dbReference type="GO" id="GO:0004523">
    <property type="term" value="F:RNA-DNA hybrid ribonuclease activity"/>
    <property type="evidence" value="ECO:0007669"/>
    <property type="project" value="InterPro"/>
</dbReference>
<evidence type="ECO:0000259" key="2">
    <source>
        <dbReference type="Pfam" id="PF13456"/>
    </source>
</evidence>
<dbReference type="EMBL" id="JABFAF010000011">
    <property type="protein sequence ID" value="MBA0871487.1"/>
    <property type="molecule type" value="Genomic_DNA"/>
</dbReference>
<dbReference type="GO" id="GO:0003676">
    <property type="term" value="F:nucleic acid binding"/>
    <property type="evidence" value="ECO:0007669"/>
    <property type="project" value="InterPro"/>
</dbReference>
<dbReference type="InterPro" id="IPR012337">
    <property type="entry name" value="RNaseH-like_sf"/>
</dbReference>
<dbReference type="InterPro" id="IPR036397">
    <property type="entry name" value="RNaseH_sf"/>
</dbReference>
<evidence type="ECO:0000313" key="3">
    <source>
        <dbReference type="EMBL" id="MBA0871487.1"/>
    </source>
</evidence>
<reference evidence="3 4" key="1">
    <citation type="journal article" date="2019" name="Genome Biol. Evol.">
        <title>Insights into the evolution of the New World diploid cottons (Gossypium, subgenus Houzingenia) based on genome sequencing.</title>
        <authorList>
            <person name="Grover C.E."/>
            <person name="Arick M.A. 2nd"/>
            <person name="Thrash A."/>
            <person name="Conover J.L."/>
            <person name="Sanders W.S."/>
            <person name="Peterson D.G."/>
            <person name="Frelichowski J.E."/>
            <person name="Scheffler J.A."/>
            <person name="Scheffler B.E."/>
            <person name="Wendel J.F."/>
        </authorList>
    </citation>
    <scope>NUCLEOTIDE SEQUENCE [LARGE SCALE GENOMIC DNA]</scope>
    <source>
        <strain evidence="3">1</strain>
        <tissue evidence="3">Leaf</tissue>
    </source>
</reference>
<proteinExistence type="predicted"/>
<dbReference type="PANTHER" id="PTHR47723">
    <property type="entry name" value="OS05G0353850 PROTEIN"/>
    <property type="match status" value="1"/>
</dbReference>
<dbReference type="Proteomes" id="UP000593576">
    <property type="component" value="Unassembled WGS sequence"/>
</dbReference>
<dbReference type="Pfam" id="PF13456">
    <property type="entry name" value="RVT_3"/>
    <property type="match status" value="1"/>
</dbReference>
<dbReference type="AlphaFoldDB" id="A0A7J9MKU1"/>
<name>A0A7J9MKU1_GOSSC</name>
<dbReference type="InterPro" id="IPR002156">
    <property type="entry name" value="RNaseH_domain"/>
</dbReference>
<dbReference type="PANTHER" id="PTHR47723:SF19">
    <property type="entry name" value="POLYNUCLEOTIDYL TRANSFERASE, RIBONUCLEASE H-LIKE SUPERFAMILY PROTEIN"/>
    <property type="match status" value="1"/>
</dbReference>
<keyword evidence="4" id="KW-1185">Reference proteome</keyword>
<dbReference type="InterPro" id="IPR053151">
    <property type="entry name" value="RNase_H-like"/>
</dbReference>
<feature type="compositionally biased region" description="Basic and acidic residues" evidence="1">
    <location>
        <begin position="181"/>
        <end position="199"/>
    </location>
</feature>
<dbReference type="SUPFAM" id="SSF53098">
    <property type="entry name" value="Ribonuclease H-like"/>
    <property type="match status" value="1"/>
</dbReference>
<dbReference type="Gene3D" id="3.30.420.10">
    <property type="entry name" value="Ribonuclease H-like superfamily/Ribonuclease H"/>
    <property type="match status" value="1"/>
</dbReference>